<dbReference type="OrthoDB" id="10608551at2759"/>
<evidence type="ECO:0000313" key="1">
    <source>
        <dbReference type="EMBL" id="CAD8197673.1"/>
    </source>
</evidence>
<dbReference type="Proteomes" id="UP000683925">
    <property type="component" value="Unassembled WGS sequence"/>
</dbReference>
<dbReference type="AlphaFoldDB" id="A0A8S1X9Z3"/>
<name>A0A8S1X9Z3_PAROT</name>
<gene>
    <name evidence="1" type="ORF">POCTA_138.1.T1150001</name>
</gene>
<proteinExistence type="predicted"/>
<comment type="caution">
    <text evidence="1">The sequence shown here is derived from an EMBL/GenBank/DDBJ whole genome shotgun (WGS) entry which is preliminary data.</text>
</comment>
<evidence type="ECO:0000313" key="2">
    <source>
        <dbReference type="Proteomes" id="UP000683925"/>
    </source>
</evidence>
<reference evidence="1" key="1">
    <citation type="submission" date="2021-01" db="EMBL/GenBank/DDBJ databases">
        <authorList>
            <consortium name="Genoscope - CEA"/>
            <person name="William W."/>
        </authorList>
    </citation>
    <scope>NUCLEOTIDE SEQUENCE</scope>
</reference>
<sequence>MQNFIIIHLYNNSQIEYVQLLPFQYTKYCPLFVIFPQIKQSDIVRGLPSSVDWLYEGSEIQIFFNGQLQPLIVVVRLEIDQKGKLFWFRIEDNSWRTTWHWILIRWYACLTEELWDGLLRISLDDIMTCPLCEANFNSQDIFKHSCASNLALDLPKGWPK</sequence>
<protein>
    <submittedName>
        <fullName evidence="1">Uncharacterized protein</fullName>
    </submittedName>
</protein>
<dbReference type="EMBL" id="CAJJDP010000115">
    <property type="protein sequence ID" value="CAD8197673.1"/>
    <property type="molecule type" value="Genomic_DNA"/>
</dbReference>
<organism evidence="1 2">
    <name type="scientific">Paramecium octaurelia</name>
    <dbReference type="NCBI Taxonomy" id="43137"/>
    <lineage>
        <taxon>Eukaryota</taxon>
        <taxon>Sar</taxon>
        <taxon>Alveolata</taxon>
        <taxon>Ciliophora</taxon>
        <taxon>Intramacronucleata</taxon>
        <taxon>Oligohymenophorea</taxon>
        <taxon>Peniculida</taxon>
        <taxon>Parameciidae</taxon>
        <taxon>Paramecium</taxon>
    </lineage>
</organism>
<keyword evidence="2" id="KW-1185">Reference proteome</keyword>
<accession>A0A8S1X9Z3</accession>